<reference evidence="1" key="1">
    <citation type="submission" date="2021-02" db="EMBL/GenBank/DDBJ databases">
        <authorList>
            <person name="Dougan E. K."/>
            <person name="Rhodes N."/>
            <person name="Thang M."/>
            <person name="Chan C."/>
        </authorList>
    </citation>
    <scope>NUCLEOTIDE SEQUENCE</scope>
</reference>
<evidence type="ECO:0000313" key="2">
    <source>
        <dbReference type="Proteomes" id="UP000654075"/>
    </source>
</evidence>
<protein>
    <submittedName>
        <fullName evidence="1">Uncharacterized protein</fullName>
    </submittedName>
</protein>
<name>A0A813GZJ4_POLGL</name>
<proteinExistence type="predicted"/>
<gene>
    <name evidence="1" type="ORF">PGLA1383_LOCUS46985</name>
</gene>
<feature type="non-terminal residue" evidence="1">
    <location>
        <position position="1"/>
    </location>
</feature>
<dbReference type="Proteomes" id="UP000654075">
    <property type="component" value="Unassembled WGS sequence"/>
</dbReference>
<accession>A0A813GZJ4</accession>
<evidence type="ECO:0000313" key="1">
    <source>
        <dbReference type="EMBL" id="CAE8630763.1"/>
    </source>
</evidence>
<sequence>MRLTTQQPFQGLEIKGRVLTDLLHMQLTAAQRLCRRWYLLPTLRIAWPLRARFHCLLWGGRATSRFQPKRSTLKTHTSLHVQWRDTLAT</sequence>
<dbReference type="EMBL" id="CAJNNV010029948">
    <property type="protein sequence ID" value="CAE8630763.1"/>
    <property type="molecule type" value="Genomic_DNA"/>
</dbReference>
<organism evidence="1 2">
    <name type="scientific">Polarella glacialis</name>
    <name type="common">Dinoflagellate</name>
    <dbReference type="NCBI Taxonomy" id="89957"/>
    <lineage>
        <taxon>Eukaryota</taxon>
        <taxon>Sar</taxon>
        <taxon>Alveolata</taxon>
        <taxon>Dinophyceae</taxon>
        <taxon>Suessiales</taxon>
        <taxon>Suessiaceae</taxon>
        <taxon>Polarella</taxon>
    </lineage>
</organism>
<dbReference type="AlphaFoldDB" id="A0A813GZJ4"/>
<comment type="caution">
    <text evidence="1">The sequence shown here is derived from an EMBL/GenBank/DDBJ whole genome shotgun (WGS) entry which is preliminary data.</text>
</comment>
<keyword evidence="2" id="KW-1185">Reference proteome</keyword>